<keyword evidence="1" id="KW-0812">Transmembrane</keyword>
<evidence type="ECO:0000256" key="1">
    <source>
        <dbReference type="SAM" id="Phobius"/>
    </source>
</evidence>
<sequence length="81" mass="9468">MKIRRCRYHIGPQPAKAEAWRYSRVGRPAVTPAVVACVVCTSQFTWQINRLLVELLSLFLFLTLLQFNVRRHVRLFLLAVE</sequence>
<accession>A0A0P1AEX1</accession>
<evidence type="ECO:0000313" key="3">
    <source>
        <dbReference type="Proteomes" id="UP000054928"/>
    </source>
</evidence>
<protein>
    <submittedName>
        <fullName evidence="2">Uncharacterized protein</fullName>
    </submittedName>
</protein>
<proteinExistence type="predicted"/>
<feature type="transmembrane region" description="Helical" evidence="1">
    <location>
        <begin position="52"/>
        <end position="69"/>
    </location>
</feature>
<keyword evidence="1" id="KW-0472">Membrane</keyword>
<reference evidence="3" key="1">
    <citation type="submission" date="2014-09" db="EMBL/GenBank/DDBJ databases">
        <authorList>
            <person name="Sharma Rahul"/>
            <person name="Thines Marco"/>
        </authorList>
    </citation>
    <scope>NUCLEOTIDE SEQUENCE [LARGE SCALE GENOMIC DNA]</scope>
</reference>
<evidence type="ECO:0000313" key="2">
    <source>
        <dbReference type="EMBL" id="CEG39590.1"/>
    </source>
</evidence>
<dbReference type="GeneID" id="59053074"/>
<dbReference type="EMBL" id="CCYD01000428">
    <property type="protein sequence ID" value="CEG39590.1"/>
    <property type="molecule type" value="Genomic_DNA"/>
</dbReference>
<dbReference type="AlphaFoldDB" id="A0A0P1AEX1"/>
<organism evidence="2 3">
    <name type="scientific">Plasmopara halstedii</name>
    <name type="common">Downy mildew of sunflower</name>
    <dbReference type="NCBI Taxonomy" id="4781"/>
    <lineage>
        <taxon>Eukaryota</taxon>
        <taxon>Sar</taxon>
        <taxon>Stramenopiles</taxon>
        <taxon>Oomycota</taxon>
        <taxon>Peronosporomycetes</taxon>
        <taxon>Peronosporales</taxon>
        <taxon>Peronosporaceae</taxon>
        <taxon>Plasmopara</taxon>
    </lineage>
</organism>
<keyword evidence="3" id="KW-1185">Reference proteome</keyword>
<dbReference type="RefSeq" id="XP_036263116.1">
    <property type="nucleotide sequence ID" value="XM_036407409.1"/>
</dbReference>
<dbReference type="Proteomes" id="UP000054928">
    <property type="component" value="Unassembled WGS sequence"/>
</dbReference>
<keyword evidence="1" id="KW-1133">Transmembrane helix</keyword>
<name>A0A0P1AEX1_PLAHL</name>